<feature type="domain" description="Class II aldolase/adducin N-terminal" evidence="3">
    <location>
        <begin position="16"/>
        <end position="227"/>
    </location>
</feature>
<dbReference type="Pfam" id="PF00596">
    <property type="entry name" value="Aldolase_II"/>
    <property type="match status" value="1"/>
</dbReference>
<dbReference type="AlphaFoldDB" id="A0A9P4R1Z3"/>
<gene>
    <name evidence="4" type="ORF">EJ04DRAFT_511873</name>
</gene>
<evidence type="ECO:0000313" key="4">
    <source>
        <dbReference type="EMBL" id="KAF2735326.1"/>
    </source>
</evidence>
<keyword evidence="1" id="KW-0479">Metal-binding</keyword>
<keyword evidence="5" id="KW-1185">Reference proteome</keyword>
<organism evidence="4 5">
    <name type="scientific">Polyplosphaeria fusca</name>
    <dbReference type="NCBI Taxonomy" id="682080"/>
    <lineage>
        <taxon>Eukaryota</taxon>
        <taxon>Fungi</taxon>
        <taxon>Dikarya</taxon>
        <taxon>Ascomycota</taxon>
        <taxon>Pezizomycotina</taxon>
        <taxon>Dothideomycetes</taxon>
        <taxon>Pleosporomycetidae</taxon>
        <taxon>Pleosporales</taxon>
        <taxon>Tetraplosphaeriaceae</taxon>
        <taxon>Polyplosphaeria</taxon>
    </lineage>
</organism>
<reference evidence="4" key="1">
    <citation type="journal article" date="2020" name="Stud. Mycol.">
        <title>101 Dothideomycetes genomes: a test case for predicting lifestyles and emergence of pathogens.</title>
        <authorList>
            <person name="Haridas S."/>
            <person name="Albert R."/>
            <person name="Binder M."/>
            <person name="Bloem J."/>
            <person name="Labutti K."/>
            <person name="Salamov A."/>
            <person name="Andreopoulos B."/>
            <person name="Baker S."/>
            <person name="Barry K."/>
            <person name="Bills G."/>
            <person name="Bluhm B."/>
            <person name="Cannon C."/>
            <person name="Castanera R."/>
            <person name="Culley D."/>
            <person name="Daum C."/>
            <person name="Ezra D."/>
            <person name="Gonzalez J."/>
            <person name="Henrissat B."/>
            <person name="Kuo A."/>
            <person name="Liang C."/>
            <person name="Lipzen A."/>
            <person name="Lutzoni F."/>
            <person name="Magnuson J."/>
            <person name="Mondo S."/>
            <person name="Nolan M."/>
            <person name="Ohm R."/>
            <person name="Pangilinan J."/>
            <person name="Park H.-J."/>
            <person name="Ramirez L."/>
            <person name="Alfaro M."/>
            <person name="Sun H."/>
            <person name="Tritt A."/>
            <person name="Yoshinaga Y."/>
            <person name="Zwiers L.-H."/>
            <person name="Turgeon B."/>
            <person name="Goodwin S."/>
            <person name="Spatafora J."/>
            <person name="Crous P."/>
            <person name="Grigoriev I."/>
        </authorList>
    </citation>
    <scope>NUCLEOTIDE SEQUENCE</scope>
    <source>
        <strain evidence="4">CBS 125425</strain>
    </source>
</reference>
<dbReference type="OrthoDB" id="2932980at2759"/>
<proteinExistence type="predicted"/>
<dbReference type="InterPro" id="IPR001303">
    <property type="entry name" value="Aldolase_II/adducin_N"/>
</dbReference>
<comment type="caution">
    <text evidence="4">The sequence shown here is derived from an EMBL/GenBank/DDBJ whole genome shotgun (WGS) entry which is preliminary data.</text>
</comment>
<dbReference type="GO" id="GO:0005829">
    <property type="term" value="C:cytosol"/>
    <property type="evidence" value="ECO:0007669"/>
    <property type="project" value="TreeGrafter"/>
</dbReference>
<keyword evidence="2" id="KW-0456">Lyase</keyword>
<dbReference type="SMART" id="SM01007">
    <property type="entry name" value="Aldolase_II"/>
    <property type="match status" value="1"/>
</dbReference>
<name>A0A9P4R1Z3_9PLEO</name>
<evidence type="ECO:0000313" key="5">
    <source>
        <dbReference type="Proteomes" id="UP000799444"/>
    </source>
</evidence>
<dbReference type="PANTHER" id="PTHR22789:SF0">
    <property type="entry name" value="3-OXO-TETRONATE 4-PHOSPHATE DECARBOXYLASE-RELATED"/>
    <property type="match status" value="1"/>
</dbReference>
<dbReference type="InterPro" id="IPR050197">
    <property type="entry name" value="Aldolase_class_II_sugar_metab"/>
</dbReference>
<sequence>MDDPSTFPPELQSQLGLLIASNHILHEHSLVDAFGHISIRHPTNPSQYIIAGYDPGAPALMSSSRDFITYHVSDSSPVHPNAPKGYSERFIHGEIFRVHPKVNCVVHSHSDAVLPFTATGMPLRPIYHMAGFLAKHGKTLPPHFIIDGAYAMCAGKHTPDMLIRDALLGTMLALQLKVPEGEEVDGDEEPYLPVVLQPKHGFTCVGSSIQRAVYRAIYTQKNCELVKSALDAAGGKEIEYLSAREAQACAKMNVLCEDKAFRLWLREVEVNPLYRNEEGVPRDLPVGGMGV</sequence>
<accession>A0A9P4R1Z3</accession>
<evidence type="ECO:0000259" key="3">
    <source>
        <dbReference type="SMART" id="SM01007"/>
    </source>
</evidence>
<dbReference type="InterPro" id="IPR036409">
    <property type="entry name" value="Aldolase_II/adducin_N_sf"/>
</dbReference>
<dbReference type="GO" id="GO:0019323">
    <property type="term" value="P:pentose catabolic process"/>
    <property type="evidence" value="ECO:0007669"/>
    <property type="project" value="TreeGrafter"/>
</dbReference>
<evidence type="ECO:0000256" key="2">
    <source>
        <dbReference type="ARBA" id="ARBA00023239"/>
    </source>
</evidence>
<protein>
    <submittedName>
        <fullName evidence="4">Arad-like aldolase/epimerase</fullName>
    </submittedName>
</protein>
<evidence type="ECO:0000256" key="1">
    <source>
        <dbReference type="ARBA" id="ARBA00022723"/>
    </source>
</evidence>
<dbReference type="SUPFAM" id="SSF53639">
    <property type="entry name" value="AraD/HMP-PK domain-like"/>
    <property type="match status" value="1"/>
</dbReference>
<dbReference type="GO" id="GO:0046872">
    <property type="term" value="F:metal ion binding"/>
    <property type="evidence" value="ECO:0007669"/>
    <property type="project" value="UniProtKB-KW"/>
</dbReference>
<dbReference type="PANTHER" id="PTHR22789">
    <property type="entry name" value="FUCULOSE PHOSPHATE ALDOLASE"/>
    <property type="match status" value="1"/>
</dbReference>
<dbReference type="GO" id="GO:0016832">
    <property type="term" value="F:aldehyde-lyase activity"/>
    <property type="evidence" value="ECO:0007669"/>
    <property type="project" value="TreeGrafter"/>
</dbReference>
<dbReference type="Gene3D" id="3.40.225.10">
    <property type="entry name" value="Class II aldolase/adducin N-terminal domain"/>
    <property type="match status" value="1"/>
</dbReference>
<dbReference type="Proteomes" id="UP000799444">
    <property type="component" value="Unassembled WGS sequence"/>
</dbReference>
<dbReference type="EMBL" id="ML996137">
    <property type="protein sequence ID" value="KAF2735326.1"/>
    <property type="molecule type" value="Genomic_DNA"/>
</dbReference>